<dbReference type="Proteomes" id="UP000703269">
    <property type="component" value="Unassembled WGS sequence"/>
</dbReference>
<protein>
    <submittedName>
        <fullName evidence="1">Uncharacterized protein</fullName>
    </submittedName>
</protein>
<organism evidence="1 2">
    <name type="scientific">Phanerochaete sordida</name>
    <dbReference type="NCBI Taxonomy" id="48140"/>
    <lineage>
        <taxon>Eukaryota</taxon>
        <taxon>Fungi</taxon>
        <taxon>Dikarya</taxon>
        <taxon>Basidiomycota</taxon>
        <taxon>Agaricomycotina</taxon>
        <taxon>Agaricomycetes</taxon>
        <taxon>Polyporales</taxon>
        <taxon>Phanerochaetaceae</taxon>
        <taxon>Phanerochaete</taxon>
    </lineage>
</organism>
<reference evidence="1 2" key="1">
    <citation type="submission" date="2021-08" db="EMBL/GenBank/DDBJ databases">
        <title>Draft Genome Sequence of Phanerochaete sordida strain YK-624.</title>
        <authorList>
            <person name="Mori T."/>
            <person name="Dohra H."/>
            <person name="Suzuki T."/>
            <person name="Kawagishi H."/>
            <person name="Hirai H."/>
        </authorList>
    </citation>
    <scope>NUCLEOTIDE SEQUENCE [LARGE SCALE GENOMIC DNA]</scope>
    <source>
        <strain evidence="1 2">YK-624</strain>
    </source>
</reference>
<sequence length="108" mass="11959">MTASVFTELFDSLTPVLINRFIINLRTLDTSSTAGELPSLSSFSNPNFRVPATVLGNITQDMHWNQDEQAPEDDIGIVGEDEGDERGIMELTRQLPDNEGTMVHVIPQ</sequence>
<dbReference type="AlphaFoldDB" id="A0A9P3LDK1"/>
<dbReference type="OrthoDB" id="10598423at2759"/>
<dbReference type="EMBL" id="BPQB01000016">
    <property type="protein sequence ID" value="GJE90448.1"/>
    <property type="molecule type" value="Genomic_DNA"/>
</dbReference>
<name>A0A9P3LDK1_9APHY</name>
<evidence type="ECO:0000313" key="1">
    <source>
        <dbReference type="EMBL" id="GJE90448.1"/>
    </source>
</evidence>
<proteinExistence type="predicted"/>
<accession>A0A9P3LDK1</accession>
<comment type="caution">
    <text evidence="1">The sequence shown here is derived from an EMBL/GenBank/DDBJ whole genome shotgun (WGS) entry which is preliminary data.</text>
</comment>
<evidence type="ECO:0000313" key="2">
    <source>
        <dbReference type="Proteomes" id="UP000703269"/>
    </source>
</evidence>
<gene>
    <name evidence="1" type="ORF">PsYK624_065830</name>
</gene>
<keyword evidence="2" id="KW-1185">Reference proteome</keyword>